<dbReference type="Proteomes" id="UP000814140">
    <property type="component" value="Unassembled WGS sequence"/>
</dbReference>
<reference evidence="1" key="2">
    <citation type="journal article" date="2022" name="New Phytol.">
        <title>Evolutionary transition to the ectomycorrhizal habit in the genomes of a hyperdiverse lineage of mushroom-forming fungi.</title>
        <authorList>
            <person name="Looney B."/>
            <person name="Miyauchi S."/>
            <person name="Morin E."/>
            <person name="Drula E."/>
            <person name="Courty P.E."/>
            <person name="Kohler A."/>
            <person name="Kuo A."/>
            <person name="LaButti K."/>
            <person name="Pangilinan J."/>
            <person name="Lipzen A."/>
            <person name="Riley R."/>
            <person name="Andreopoulos W."/>
            <person name="He G."/>
            <person name="Johnson J."/>
            <person name="Nolan M."/>
            <person name="Tritt A."/>
            <person name="Barry K.W."/>
            <person name="Grigoriev I.V."/>
            <person name="Nagy L.G."/>
            <person name="Hibbett D."/>
            <person name="Henrissat B."/>
            <person name="Matheny P.B."/>
            <person name="Labbe J."/>
            <person name="Martin F.M."/>
        </authorList>
    </citation>
    <scope>NUCLEOTIDE SEQUENCE</scope>
    <source>
        <strain evidence="1">HHB10654</strain>
    </source>
</reference>
<comment type="caution">
    <text evidence="1">The sequence shown here is derived from an EMBL/GenBank/DDBJ whole genome shotgun (WGS) entry which is preliminary data.</text>
</comment>
<proteinExistence type="predicted"/>
<evidence type="ECO:0000313" key="1">
    <source>
        <dbReference type="EMBL" id="KAI0056694.1"/>
    </source>
</evidence>
<sequence>MPPALQPFAMFAPRLTRSLKEYSPYFVIHACTDFALGAALAASIKADDTHRLADLQACETPNSAEPVVVPPGEQPLLPQPSPAWQSTSPLSQAPLPAGTIDSPDAPSGKGKRHHKYLRQAEKRAAA</sequence>
<evidence type="ECO:0000313" key="2">
    <source>
        <dbReference type="Proteomes" id="UP000814140"/>
    </source>
</evidence>
<organism evidence="1 2">
    <name type="scientific">Artomyces pyxidatus</name>
    <dbReference type="NCBI Taxonomy" id="48021"/>
    <lineage>
        <taxon>Eukaryota</taxon>
        <taxon>Fungi</taxon>
        <taxon>Dikarya</taxon>
        <taxon>Basidiomycota</taxon>
        <taxon>Agaricomycotina</taxon>
        <taxon>Agaricomycetes</taxon>
        <taxon>Russulales</taxon>
        <taxon>Auriscalpiaceae</taxon>
        <taxon>Artomyces</taxon>
    </lineage>
</organism>
<gene>
    <name evidence="1" type="ORF">BV25DRAFT_1995478</name>
</gene>
<reference evidence="1" key="1">
    <citation type="submission" date="2021-03" db="EMBL/GenBank/DDBJ databases">
        <authorList>
            <consortium name="DOE Joint Genome Institute"/>
            <person name="Ahrendt S."/>
            <person name="Looney B.P."/>
            <person name="Miyauchi S."/>
            <person name="Morin E."/>
            <person name="Drula E."/>
            <person name="Courty P.E."/>
            <person name="Chicoki N."/>
            <person name="Fauchery L."/>
            <person name="Kohler A."/>
            <person name="Kuo A."/>
            <person name="Labutti K."/>
            <person name="Pangilinan J."/>
            <person name="Lipzen A."/>
            <person name="Riley R."/>
            <person name="Andreopoulos W."/>
            <person name="He G."/>
            <person name="Johnson J."/>
            <person name="Barry K.W."/>
            <person name="Grigoriev I.V."/>
            <person name="Nagy L."/>
            <person name="Hibbett D."/>
            <person name="Henrissat B."/>
            <person name="Matheny P.B."/>
            <person name="Labbe J."/>
            <person name="Martin F."/>
        </authorList>
    </citation>
    <scope>NUCLEOTIDE SEQUENCE</scope>
    <source>
        <strain evidence="1">HHB10654</strain>
    </source>
</reference>
<protein>
    <submittedName>
        <fullName evidence="1">Uncharacterized protein</fullName>
    </submittedName>
</protein>
<dbReference type="EMBL" id="MU277260">
    <property type="protein sequence ID" value="KAI0056694.1"/>
    <property type="molecule type" value="Genomic_DNA"/>
</dbReference>
<accession>A0ACB8SJE4</accession>
<keyword evidence="2" id="KW-1185">Reference proteome</keyword>
<name>A0ACB8SJE4_9AGAM</name>